<evidence type="ECO:0000313" key="1">
    <source>
        <dbReference type="EMBL" id="QHN39284.1"/>
    </source>
</evidence>
<name>A0A857KWM1_9ACTN</name>
<dbReference type="AlphaFoldDB" id="A0A857KWM1"/>
<dbReference type="RefSeq" id="WP_005184833.1">
    <property type="nucleotide sequence ID" value="NZ_CP045804.1"/>
</dbReference>
<organism evidence="1">
    <name type="scientific">Gordonia amarae</name>
    <dbReference type="NCBI Taxonomy" id="36821"/>
    <lineage>
        <taxon>Bacteria</taxon>
        <taxon>Bacillati</taxon>
        <taxon>Actinomycetota</taxon>
        <taxon>Actinomycetes</taxon>
        <taxon>Mycobacteriales</taxon>
        <taxon>Gordoniaceae</taxon>
        <taxon>Gordonia</taxon>
    </lineage>
</organism>
<proteinExistence type="predicted"/>
<dbReference type="EMBL" id="CP045810">
    <property type="protein sequence ID" value="QHN39284.1"/>
    <property type="molecule type" value="Genomic_DNA"/>
</dbReference>
<reference evidence="1" key="1">
    <citation type="journal article" date="2021" name="Nat. Microbiol.">
        <title>Cocultivation of an ultrasmall environmental parasitic bacterium with lytic ability against bacteria associated with wastewater foams.</title>
        <authorList>
            <person name="Batinovic S."/>
            <person name="Rose J.J.A."/>
            <person name="Ratcliffe J."/>
            <person name="Seviour R.J."/>
            <person name="Petrovski S."/>
        </authorList>
    </citation>
    <scope>NUCLEOTIDE SEQUENCE</scope>
    <source>
        <strain evidence="1">CON44</strain>
    </source>
</reference>
<sequence>MPNYEDFDKAIAAARTAKRKAIAADNQKAGRNLAAIAQRCPELTASGLVEVLGCGDEPVSRLVEALLAKGVVDEVVRGLAAAAAPAPVGGAVADFGQHH</sequence>
<protein>
    <submittedName>
        <fullName evidence="1">Uncharacterized protein</fullName>
    </submittedName>
</protein>
<gene>
    <name evidence="1" type="ORF">GII30_09010</name>
</gene>
<accession>A0A857KWM1</accession>